<feature type="domain" description="HTH HARE-type" evidence="8">
    <location>
        <begin position="14"/>
        <end position="81"/>
    </location>
</feature>
<dbReference type="NCBIfam" id="TIGR04567">
    <property type="entry name" value="RNAP_delt_lowGC"/>
    <property type="match status" value="1"/>
</dbReference>
<dbReference type="GO" id="GO:0006355">
    <property type="term" value="P:regulation of DNA-templated transcription"/>
    <property type="evidence" value="ECO:0007669"/>
    <property type="project" value="UniProtKB-UniRule"/>
</dbReference>
<keyword evidence="2 6" id="KW-0240">DNA-directed RNA polymerase</keyword>
<comment type="subunit">
    <text evidence="6">RNAP is composed of a core of 2 alpha, a beta and a beta' subunits. The core is associated with a delta subunit and one of several sigma factors.</text>
</comment>
<dbReference type="PROSITE" id="PS51913">
    <property type="entry name" value="HTH_HARE"/>
    <property type="match status" value="1"/>
</dbReference>
<dbReference type="InterPro" id="IPR007759">
    <property type="entry name" value="Asxl_HARE-HTH"/>
</dbReference>
<proteinExistence type="inferred from homology"/>
<evidence type="ECO:0000313" key="9">
    <source>
        <dbReference type="EMBL" id="KGA96042.1"/>
    </source>
</evidence>
<evidence type="ECO:0000256" key="1">
    <source>
        <dbReference type="ARBA" id="ARBA00009828"/>
    </source>
</evidence>
<dbReference type="Proteomes" id="UP000002754">
    <property type="component" value="Unassembled WGS sequence"/>
</dbReference>
<dbReference type="HAMAP" id="MF_00357">
    <property type="entry name" value="RNApol_bact_RpoE"/>
    <property type="match status" value="1"/>
</dbReference>
<evidence type="ECO:0000256" key="2">
    <source>
        <dbReference type="ARBA" id="ARBA00022478"/>
    </source>
</evidence>
<evidence type="ECO:0000313" key="11">
    <source>
        <dbReference type="Proteomes" id="UP000002754"/>
    </source>
</evidence>
<reference evidence="10 12" key="2">
    <citation type="submission" date="2014-01" db="EMBL/GenBank/DDBJ databases">
        <title>Draft genome sequencing of Bacillus alcalophilus CGMCC 1.3604.</title>
        <authorList>
            <person name="Yang J."/>
            <person name="Diao L."/>
            <person name="Yang S."/>
        </authorList>
    </citation>
    <scope>NUCLEOTIDE SEQUENCE [LARGE SCALE GENOMIC DNA]</scope>
    <source>
        <strain evidence="10 12">CGMCC 1.3604</strain>
    </source>
</reference>
<dbReference type="GO" id="GO:0003899">
    <property type="term" value="F:DNA-directed RNA polymerase activity"/>
    <property type="evidence" value="ECO:0007669"/>
    <property type="project" value="UniProtKB-UniRule"/>
</dbReference>
<dbReference type="STRING" id="1218173.BALCAV_0218670"/>
<comment type="caution">
    <text evidence="9">The sequence shown here is derived from an EMBL/GenBank/DDBJ whole genome shotgun (WGS) entry which is preliminary data.</text>
</comment>
<protein>
    <recommendedName>
        <fullName evidence="6">Probable DNA-directed RNA polymerase subunit delta</fullName>
    </recommendedName>
    <alternativeName>
        <fullName evidence="6">RNAP delta factor</fullName>
    </alternativeName>
</protein>
<sequence>MKIADMRKEELAECAMVELAYLLMQEKNEAYEYYELINEVATLKGMSKTEVKERMSFLYTDLNIDGRFLTLGDNRWGLRSWYPLEQVEEEITSSVAKPKKKAKALALDEEDDLLDEDFEEDEFEDLEDELDELSQEEDEDEEEEEEEVFKDQDTDLDDFAEGDDEEETEEEE</sequence>
<evidence type="ECO:0000313" key="12">
    <source>
        <dbReference type="Proteomes" id="UP000297014"/>
    </source>
</evidence>
<dbReference type="GO" id="GO:0000428">
    <property type="term" value="C:DNA-directed RNA polymerase complex"/>
    <property type="evidence" value="ECO:0007669"/>
    <property type="project" value="UniProtKB-KW"/>
</dbReference>
<dbReference type="AlphaFoldDB" id="A0A094YRD1"/>
<dbReference type="Pfam" id="PF05066">
    <property type="entry name" value="HARE-HTH"/>
    <property type="match status" value="1"/>
</dbReference>
<evidence type="ECO:0000256" key="6">
    <source>
        <dbReference type="HAMAP-Rule" id="MF_00357"/>
    </source>
</evidence>
<comment type="function">
    <text evidence="6">Participates in both the initiation and recycling phases of transcription. In the presence of the delta subunit, RNAP displays an increased specificity of transcription, a decreased affinity for nucleic acids, and an increased efficiency of RNA synthesis because of enhanced recycling.</text>
</comment>
<evidence type="ECO:0000313" key="10">
    <source>
        <dbReference type="EMBL" id="THG89050.1"/>
    </source>
</evidence>
<keyword evidence="3 6" id="KW-0808">Transferase</keyword>
<dbReference type="eggNOG" id="COG3343">
    <property type="taxonomic scope" value="Bacteria"/>
</dbReference>
<keyword evidence="4 6" id="KW-0548">Nucleotidyltransferase</keyword>
<evidence type="ECO:0000259" key="8">
    <source>
        <dbReference type="PROSITE" id="PS51913"/>
    </source>
</evidence>
<keyword evidence="11" id="KW-1185">Reference proteome</keyword>
<accession>A0A094YRD1</accession>
<dbReference type="InterPro" id="IPR038087">
    <property type="entry name" value="RNAP_delta_N_dom_sf"/>
</dbReference>
<evidence type="ECO:0000256" key="5">
    <source>
        <dbReference type="ARBA" id="ARBA00023163"/>
    </source>
</evidence>
<comment type="similarity">
    <text evidence="1 6">Belongs to the RpoE family.</text>
</comment>
<dbReference type="EMBL" id="ALPT02000084">
    <property type="protein sequence ID" value="KGA96042.1"/>
    <property type="molecule type" value="Genomic_DNA"/>
</dbReference>
<dbReference type="OrthoDB" id="401223at2"/>
<gene>
    <name evidence="6" type="primary">rpoE</name>
    <name evidence="10" type="ORF">AJ85_19795</name>
    <name evidence="9" type="ORF">BALCAV_0218670</name>
</gene>
<organism evidence="9 11">
    <name type="scientific">Alkalihalobacillus alcalophilus ATCC 27647 = CGMCC 1.3604</name>
    <dbReference type="NCBI Taxonomy" id="1218173"/>
    <lineage>
        <taxon>Bacteria</taxon>
        <taxon>Bacillati</taxon>
        <taxon>Bacillota</taxon>
        <taxon>Bacilli</taxon>
        <taxon>Bacillales</taxon>
        <taxon>Bacillaceae</taxon>
        <taxon>Alkalihalobacillus</taxon>
    </lineage>
</organism>
<dbReference type="InterPro" id="IPR029757">
    <property type="entry name" value="RpoE"/>
</dbReference>
<dbReference type="Proteomes" id="UP000297014">
    <property type="component" value="Unassembled WGS sequence"/>
</dbReference>
<evidence type="ECO:0000256" key="4">
    <source>
        <dbReference type="ARBA" id="ARBA00022695"/>
    </source>
</evidence>
<reference evidence="9 11" key="1">
    <citation type="journal article" date="2014" name="Genome Announc.">
        <title>Draft Genome Sequence of Bacillus alcalophilus AV1934, a Classic Alkaliphile Isolated from Human Feces in 1934.</title>
        <authorList>
            <person name="Attie O."/>
            <person name="Jayaprakash A."/>
            <person name="Shah H."/>
            <person name="Paulsen I.T."/>
            <person name="Morino M."/>
            <person name="Takahashi Y."/>
            <person name="Narumi I."/>
            <person name="Sachidanandam R."/>
            <person name="Satoh K."/>
            <person name="Ito M."/>
            <person name="Krulwich T.A."/>
        </authorList>
    </citation>
    <scope>NUCLEOTIDE SEQUENCE [LARGE SCALE GENOMIC DNA]</scope>
    <source>
        <strain evidence="9 11">AV1934</strain>
    </source>
</reference>
<dbReference type="Gene3D" id="1.10.10.1250">
    <property type="entry name" value="RNA polymerase, subunit delta, N-terminal domain"/>
    <property type="match status" value="1"/>
</dbReference>
<feature type="region of interest" description="Disordered" evidence="7">
    <location>
        <begin position="108"/>
        <end position="172"/>
    </location>
</feature>
<keyword evidence="5 6" id="KW-0804">Transcription</keyword>
<name>A0A094YRD1_ALKAL</name>
<dbReference type="EMBL" id="JALP01000268">
    <property type="protein sequence ID" value="THG89050.1"/>
    <property type="molecule type" value="Genomic_DNA"/>
</dbReference>
<evidence type="ECO:0000256" key="3">
    <source>
        <dbReference type="ARBA" id="ARBA00022679"/>
    </source>
</evidence>
<evidence type="ECO:0000256" key="7">
    <source>
        <dbReference type="SAM" id="MobiDB-lite"/>
    </source>
</evidence>
<dbReference type="GO" id="GO:0006351">
    <property type="term" value="P:DNA-templated transcription"/>
    <property type="evidence" value="ECO:0007669"/>
    <property type="project" value="InterPro"/>
</dbReference>